<sequence>MPYRVILSGIELPRTSIFKYLGSAIASDSGLPVEANSRVSAAWPKWPSLTGVLCDKKIPERLKSKIYRAVVRPVAVYGADGPLPKKVKGSSA</sequence>
<organism evidence="2 3">
    <name type="scientific">Heligmosomoides polygyrus</name>
    <name type="common">Parasitic roundworm</name>
    <dbReference type="NCBI Taxonomy" id="6339"/>
    <lineage>
        <taxon>Eukaryota</taxon>
        <taxon>Metazoa</taxon>
        <taxon>Ecdysozoa</taxon>
        <taxon>Nematoda</taxon>
        <taxon>Chromadorea</taxon>
        <taxon>Rhabditida</taxon>
        <taxon>Rhabditina</taxon>
        <taxon>Rhabditomorpha</taxon>
        <taxon>Strongyloidea</taxon>
        <taxon>Heligmosomidae</taxon>
        <taxon>Heligmosomoides</taxon>
    </lineage>
</organism>
<dbReference type="EMBL" id="UZAH01009401">
    <property type="protein sequence ID" value="VDO35597.1"/>
    <property type="molecule type" value="Genomic_DNA"/>
</dbReference>
<dbReference type="AlphaFoldDB" id="A0A183FBD9"/>
<dbReference type="PANTHER" id="PTHR46238">
    <property type="entry name" value="REVERSE TRANSCRIPTASE DOMAIN-CONTAINING PROTEIN"/>
    <property type="match status" value="1"/>
</dbReference>
<gene>
    <name evidence="1" type="ORF">HPBE_LOCUS3482</name>
</gene>
<reference evidence="1 2" key="1">
    <citation type="submission" date="2018-11" db="EMBL/GenBank/DDBJ databases">
        <authorList>
            <consortium name="Pathogen Informatics"/>
        </authorList>
    </citation>
    <scope>NUCLEOTIDE SEQUENCE [LARGE SCALE GENOMIC DNA]</scope>
</reference>
<protein>
    <submittedName>
        <fullName evidence="3">Type I-A CRISPR-associated protein Cas5</fullName>
    </submittedName>
</protein>
<evidence type="ECO:0000313" key="2">
    <source>
        <dbReference type="Proteomes" id="UP000050761"/>
    </source>
</evidence>
<dbReference type="PANTHER" id="PTHR46238:SF8">
    <property type="entry name" value="ENDONUCLEASE_EXONUCLEASE_PHOSPHATASE DOMAIN-CONTAINING PROTEIN"/>
    <property type="match status" value="1"/>
</dbReference>
<keyword evidence="2" id="KW-1185">Reference proteome</keyword>
<name>A0A183FBD9_HELPZ</name>
<dbReference type="OrthoDB" id="5849210at2759"/>
<dbReference type="WBParaSite" id="HPBE_0000348101-mRNA-1">
    <property type="protein sequence ID" value="HPBE_0000348101-mRNA-1"/>
    <property type="gene ID" value="HPBE_0000348101"/>
</dbReference>
<accession>A0A3P7VK39</accession>
<evidence type="ECO:0000313" key="3">
    <source>
        <dbReference type="WBParaSite" id="HPBE_0000348101-mRNA-1"/>
    </source>
</evidence>
<accession>A0A183FBD9</accession>
<evidence type="ECO:0000313" key="1">
    <source>
        <dbReference type="EMBL" id="VDO35597.1"/>
    </source>
</evidence>
<proteinExistence type="predicted"/>
<reference evidence="3" key="2">
    <citation type="submission" date="2019-09" db="UniProtKB">
        <authorList>
            <consortium name="WormBaseParasite"/>
        </authorList>
    </citation>
    <scope>IDENTIFICATION</scope>
</reference>
<dbReference type="Proteomes" id="UP000050761">
    <property type="component" value="Unassembled WGS sequence"/>
</dbReference>